<accession>A0A495IFS0</accession>
<evidence type="ECO:0000313" key="1">
    <source>
        <dbReference type="EMBL" id="RKR74862.1"/>
    </source>
</evidence>
<dbReference type="RefSeq" id="WP_121369724.1">
    <property type="nucleotide sequence ID" value="NZ_RBKS01000001.1"/>
</dbReference>
<sequence length="215" mass="23083">MALILIVPGLAVRHYAAPAAAALRARGHDAHLLPAPTWHGVPVQLDHYGRLLGAEIDDGARDVDLLVGLSVGTQAAAAAAGAGRRIRRLLLISPTVAPELRTPTRLAAAWLLRKQKGDPELSQNLPDWAHSGIPRIVRGLVSATRTPIEASLRGFDGPLTIAHPEWDTLGGERYARSLGGRFVQIPRQAHSWPVNDSEAFARFVEGLITTEEVPS</sequence>
<dbReference type="Gene3D" id="3.40.50.1820">
    <property type="entry name" value="alpha/beta hydrolase"/>
    <property type="match status" value="1"/>
</dbReference>
<comment type="caution">
    <text evidence="1">The sequence shown here is derived from an EMBL/GenBank/DDBJ whole genome shotgun (WGS) entry which is preliminary data.</text>
</comment>
<evidence type="ECO:0008006" key="3">
    <source>
        <dbReference type="Google" id="ProtNLM"/>
    </source>
</evidence>
<organism evidence="1 2">
    <name type="scientific">Frondihabitans australicus</name>
    <dbReference type="NCBI Taxonomy" id="386892"/>
    <lineage>
        <taxon>Bacteria</taxon>
        <taxon>Bacillati</taxon>
        <taxon>Actinomycetota</taxon>
        <taxon>Actinomycetes</taxon>
        <taxon>Micrococcales</taxon>
        <taxon>Microbacteriaceae</taxon>
        <taxon>Frondihabitans</taxon>
    </lineage>
</organism>
<dbReference type="EMBL" id="RBKS01000001">
    <property type="protein sequence ID" value="RKR74862.1"/>
    <property type="molecule type" value="Genomic_DNA"/>
</dbReference>
<dbReference type="InterPro" id="IPR029058">
    <property type="entry name" value="AB_hydrolase_fold"/>
</dbReference>
<dbReference type="AlphaFoldDB" id="A0A495IFS0"/>
<evidence type="ECO:0000313" key="2">
    <source>
        <dbReference type="Proteomes" id="UP000280008"/>
    </source>
</evidence>
<protein>
    <recommendedName>
        <fullName evidence="3">Alpha/beta hydrolase family protein</fullName>
    </recommendedName>
</protein>
<proteinExistence type="predicted"/>
<dbReference type="SUPFAM" id="SSF53474">
    <property type="entry name" value="alpha/beta-Hydrolases"/>
    <property type="match status" value="1"/>
</dbReference>
<dbReference type="OrthoDB" id="9769541at2"/>
<keyword evidence="2" id="KW-1185">Reference proteome</keyword>
<name>A0A495IFS0_9MICO</name>
<reference evidence="1 2" key="1">
    <citation type="submission" date="2018-10" db="EMBL/GenBank/DDBJ databases">
        <title>Sequencing the genomes of 1000 actinobacteria strains.</title>
        <authorList>
            <person name="Klenk H.-P."/>
        </authorList>
    </citation>
    <scope>NUCLEOTIDE SEQUENCE [LARGE SCALE GENOMIC DNA]</scope>
    <source>
        <strain evidence="1 2">DSM 17894</strain>
    </source>
</reference>
<gene>
    <name evidence="1" type="ORF">C8E83_1994</name>
</gene>
<dbReference type="Proteomes" id="UP000280008">
    <property type="component" value="Unassembled WGS sequence"/>
</dbReference>